<organism evidence="1">
    <name type="scientific">Candidatus Methanogaster sp. ANME-2c ERB4</name>
    <dbReference type="NCBI Taxonomy" id="2759911"/>
    <lineage>
        <taxon>Archaea</taxon>
        <taxon>Methanobacteriati</taxon>
        <taxon>Methanobacteriota</taxon>
        <taxon>Stenosarchaea group</taxon>
        <taxon>Methanomicrobia</taxon>
        <taxon>Methanosarcinales</taxon>
        <taxon>ANME-2 cluster</taxon>
        <taxon>Candidatus Methanogasteraceae</taxon>
        <taxon>Candidatus Methanogaster</taxon>
    </lineage>
</organism>
<dbReference type="EMBL" id="MT631212">
    <property type="protein sequence ID" value="QNO46662.1"/>
    <property type="molecule type" value="Genomic_DNA"/>
</dbReference>
<accession>A0A7G9YF78</accession>
<reference evidence="1" key="1">
    <citation type="submission" date="2020-06" db="EMBL/GenBank/DDBJ databases">
        <title>Unique genomic features of the anaerobic methanotrophic archaea.</title>
        <authorList>
            <person name="Chadwick G.L."/>
            <person name="Skennerton C.T."/>
            <person name="Laso-Perez R."/>
            <person name="Leu A.O."/>
            <person name="Speth D.R."/>
            <person name="Yu H."/>
            <person name="Morgan-Lang C."/>
            <person name="Hatzenpichler R."/>
            <person name="Goudeau D."/>
            <person name="Malmstrom R."/>
            <person name="Brazelton W.J."/>
            <person name="Woyke T."/>
            <person name="Hallam S.J."/>
            <person name="Tyson G.W."/>
            <person name="Wegener G."/>
            <person name="Boetius A."/>
            <person name="Orphan V."/>
        </authorList>
    </citation>
    <scope>NUCLEOTIDE SEQUENCE</scope>
</reference>
<dbReference type="AlphaFoldDB" id="A0A7G9YF78"/>
<protein>
    <submittedName>
        <fullName evidence="1">Uncharacterized protein</fullName>
    </submittedName>
</protein>
<proteinExistence type="predicted"/>
<name>A0A7G9YF78_9EURY</name>
<evidence type="ECO:0000313" key="1">
    <source>
        <dbReference type="EMBL" id="QNO46662.1"/>
    </source>
</evidence>
<gene>
    <name evidence="1" type="ORF">LDPDHNFI_00016</name>
</gene>
<sequence>MSFGGWGFEDLRRFMDEGAVVVDVGDVWWG</sequence>